<dbReference type="PANTHER" id="PTHR36142:SF2">
    <property type="entry name" value="METALLO-HYDROLASE_OXIDOREDUCTASE SUPERFAMILY PROTEIN"/>
    <property type="match status" value="1"/>
</dbReference>
<keyword evidence="2" id="KW-1185">Reference proteome</keyword>
<dbReference type="RefSeq" id="WP_190436719.1">
    <property type="nucleotide sequence ID" value="NZ_JAMPKM010000009.1"/>
</dbReference>
<reference evidence="1 2" key="1">
    <citation type="submission" date="2022-04" db="EMBL/GenBank/DDBJ databases">
        <title>Positive selection, recombination, and allopatry shape intraspecific diversity of widespread and dominant cyanobacteria.</title>
        <authorList>
            <person name="Wei J."/>
            <person name="Shu W."/>
            <person name="Hu C."/>
        </authorList>
    </citation>
    <scope>NUCLEOTIDE SEQUENCE [LARGE SCALE GENOMIC DNA]</scope>
    <source>
        <strain evidence="1 2">GB2-A4</strain>
    </source>
</reference>
<dbReference type="PANTHER" id="PTHR36142">
    <property type="entry name" value="METALLO-HYDROLASE/OXIDOREDUCTASE SUPERFAMILY PROTEIN"/>
    <property type="match status" value="1"/>
</dbReference>
<dbReference type="EMBL" id="JAMPKM010000009">
    <property type="protein sequence ID" value="MEP0818522.1"/>
    <property type="molecule type" value="Genomic_DNA"/>
</dbReference>
<dbReference type="SUPFAM" id="SSF56281">
    <property type="entry name" value="Metallo-hydrolase/oxidoreductase"/>
    <property type="match status" value="1"/>
</dbReference>
<proteinExistence type="predicted"/>
<dbReference type="InterPro" id="IPR036866">
    <property type="entry name" value="RibonucZ/Hydroxyglut_hydro"/>
</dbReference>
<dbReference type="Proteomes" id="UP001464891">
    <property type="component" value="Unassembled WGS sequence"/>
</dbReference>
<sequence length="260" mass="28599">MYLTWLDSNSWLIEMGGKRILLDPWLVGPLVFGNINWLFKGSRPQERPIPDRIDLILLSQGLEDHTHPPTLKQLDRSIPVVASPSAAKVVRELGYHQVTTLAHGESFNLDNQVTIQALPGSPIGPFVTENAYFLKELASELTLYYEPHGYHAPVLKEMAPVDVVITPVIDMKVPVLGPIIQGKNSALELAEMVQPQVMLPTAAGGDVTFEGVLMAIIQTMGSTDTLRTQLAASKLSTQLLEPKPGDRVELKLQRRAIAKS</sequence>
<organism evidence="1 2">
    <name type="scientific">Trichocoleus desertorum GB2-A4</name>
    <dbReference type="NCBI Taxonomy" id="2933944"/>
    <lineage>
        <taxon>Bacteria</taxon>
        <taxon>Bacillati</taxon>
        <taxon>Cyanobacteriota</taxon>
        <taxon>Cyanophyceae</taxon>
        <taxon>Leptolyngbyales</taxon>
        <taxon>Trichocoleusaceae</taxon>
        <taxon>Trichocoleus</taxon>
    </lineage>
</organism>
<evidence type="ECO:0000313" key="1">
    <source>
        <dbReference type="EMBL" id="MEP0818522.1"/>
    </source>
</evidence>
<gene>
    <name evidence="1" type="ORF">NC998_15595</name>
</gene>
<dbReference type="Pfam" id="PF13483">
    <property type="entry name" value="Lactamase_B_3"/>
    <property type="match status" value="1"/>
</dbReference>
<name>A0ABV0J9R1_9CYAN</name>
<protein>
    <submittedName>
        <fullName evidence="1">MBL fold metallo-hydrolase</fullName>
    </submittedName>
</protein>
<comment type="caution">
    <text evidence="1">The sequence shown here is derived from an EMBL/GenBank/DDBJ whole genome shotgun (WGS) entry which is preliminary data.</text>
</comment>
<evidence type="ECO:0000313" key="2">
    <source>
        <dbReference type="Proteomes" id="UP001464891"/>
    </source>
</evidence>
<dbReference type="Gene3D" id="3.60.15.10">
    <property type="entry name" value="Ribonuclease Z/Hydroxyacylglutathione hydrolase-like"/>
    <property type="match status" value="1"/>
</dbReference>
<accession>A0ABV0J9R1</accession>